<reference evidence="1" key="1">
    <citation type="submission" date="2023-08" db="EMBL/GenBank/DDBJ databases">
        <title>A de novo genome assembly of Solanum verrucosum Schlechtendal, a Mexican diploid species geographically isolated from the other diploid A-genome species in potato relatives.</title>
        <authorList>
            <person name="Hosaka K."/>
        </authorList>
    </citation>
    <scope>NUCLEOTIDE SEQUENCE</scope>
    <source>
        <tissue evidence="1">Young leaves</tissue>
    </source>
</reference>
<accession>A0AAF0QH17</accession>
<sequence>MYPKGEGEIINIAGFMCHQIFRDLMLLENQLPFFVLNMLQDMTKQDDEFPLVILANYSFTFFGSLPNMIHESFRETECNAANNNPFFGNMKNLFDIKFENGLMTIPSFVVFDYTETFLRNFIAYEQQSSDVQSKYVSDFVIFMYHMHLIDSDKDVNLLCPKGIIKNWMKEDREVAELFNRIGNGIRSVFIPPSITMKSA</sequence>
<keyword evidence="2" id="KW-1185">Reference proteome</keyword>
<dbReference type="Pfam" id="PF03140">
    <property type="entry name" value="DUF247"/>
    <property type="match status" value="2"/>
</dbReference>
<evidence type="ECO:0000313" key="1">
    <source>
        <dbReference type="EMBL" id="WMV23161.1"/>
    </source>
</evidence>
<name>A0AAF0QH17_SOLVR</name>
<organism evidence="1 2">
    <name type="scientific">Solanum verrucosum</name>
    <dbReference type="NCBI Taxonomy" id="315347"/>
    <lineage>
        <taxon>Eukaryota</taxon>
        <taxon>Viridiplantae</taxon>
        <taxon>Streptophyta</taxon>
        <taxon>Embryophyta</taxon>
        <taxon>Tracheophyta</taxon>
        <taxon>Spermatophyta</taxon>
        <taxon>Magnoliopsida</taxon>
        <taxon>eudicotyledons</taxon>
        <taxon>Gunneridae</taxon>
        <taxon>Pentapetalae</taxon>
        <taxon>asterids</taxon>
        <taxon>lamiids</taxon>
        <taxon>Solanales</taxon>
        <taxon>Solanaceae</taxon>
        <taxon>Solanoideae</taxon>
        <taxon>Solaneae</taxon>
        <taxon>Solanum</taxon>
    </lineage>
</organism>
<protein>
    <submittedName>
        <fullName evidence="1">Uncharacterized protein</fullName>
    </submittedName>
</protein>
<proteinExistence type="predicted"/>
<dbReference type="InterPro" id="IPR004158">
    <property type="entry name" value="DUF247_pln"/>
</dbReference>
<dbReference type="EMBL" id="CP133615">
    <property type="protein sequence ID" value="WMV23161.1"/>
    <property type="molecule type" value="Genomic_DNA"/>
</dbReference>
<dbReference type="PANTHER" id="PTHR31170">
    <property type="entry name" value="BNAC04G53230D PROTEIN"/>
    <property type="match status" value="1"/>
</dbReference>
<evidence type="ECO:0000313" key="2">
    <source>
        <dbReference type="Proteomes" id="UP001234989"/>
    </source>
</evidence>
<dbReference type="Proteomes" id="UP001234989">
    <property type="component" value="Chromosome 4"/>
</dbReference>
<gene>
    <name evidence="1" type="ORF">MTR67_016546</name>
</gene>
<dbReference type="AlphaFoldDB" id="A0AAF0QH17"/>
<dbReference type="PANTHER" id="PTHR31170:SF17">
    <property type="match status" value="1"/>
</dbReference>